<feature type="region of interest" description="Disordered" evidence="1">
    <location>
        <begin position="1"/>
        <end position="27"/>
    </location>
</feature>
<dbReference type="KEGG" id="nvr:FEJ81_09405"/>
<organism evidence="2 3">
    <name type="scientific">Natrinema versiforme</name>
    <dbReference type="NCBI Taxonomy" id="88724"/>
    <lineage>
        <taxon>Archaea</taxon>
        <taxon>Methanobacteriati</taxon>
        <taxon>Methanobacteriota</taxon>
        <taxon>Stenosarchaea group</taxon>
        <taxon>Halobacteria</taxon>
        <taxon>Halobacteriales</taxon>
        <taxon>Natrialbaceae</taxon>
        <taxon>Natrinema</taxon>
    </lineage>
</organism>
<protein>
    <submittedName>
        <fullName evidence="2">Uncharacterized protein</fullName>
    </submittedName>
</protein>
<reference evidence="3" key="1">
    <citation type="submission" date="2019-05" db="EMBL/GenBank/DDBJ databases">
        <title>Genome sequence and methylation pattern of the halophilic Archaeon Natrinema versiforme BOL5-4.</title>
        <authorList>
            <person name="DasSarma P."/>
            <person name="Anton B.P."/>
            <person name="DasSarma S.L."/>
            <person name="Martinez F.L."/>
            <person name="Guzman D."/>
            <person name="Roberts R.J."/>
            <person name="DasSarma S."/>
        </authorList>
    </citation>
    <scope>NUCLEOTIDE SEQUENCE [LARGE SCALE GENOMIC DNA]</scope>
    <source>
        <strain evidence="3">BOL5-4</strain>
    </source>
</reference>
<feature type="compositionally biased region" description="Acidic residues" evidence="1">
    <location>
        <begin position="180"/>
        <end position="189"/>
    </location>
</feature>
<feature type="compositionally biased region" description="Basic and acidic residues" evidence="1">
    <location>
        <begin position="94"/>
        <end position="123"/>
    </location>
</feature>
<dbReference type="OrthoDB" id="188095at2157"/>
<dbReference type="AlphaFoldDB" id="A0A4P8WHD2"/>
<name>A0A4P8WHD2_9EURY</name>
<dbReference type="EMBL" id="CP040330">
    <property type="protein sequence ID" value="QCS42564.1"/>
    <property type="molecule type" value="Genomic_DNA"/>
</dbReference>
<feature type="compositionally biased region" description="Acidic residues" evidence="1">
    <location>
        <begin position="139"/>
        <end position="149"/>
    </location>
</feature>
<feature type="compositionally biased region" description="Basic and acidic residues" evidence="1">
    <location>
        <begin position="219"/>
        <end position="232"/>
    </location>
</feature>
<accession>A0A4P8WHD2</accession>
<proteinExistence type="predicted"/>
<sequence length="263" mass="26883">MGTQKPDTSARNGHGSAVETNVSSRAKRAGSALARYGRNGSIAVLAGCALLVRAARSSTGTGTRAGQALLGGALFAVGFRQQQADGGPTAGEILARDDGERSERTGDSKTVADDAHTARERNDVTSQPETNPRGVSGEPDVETVTEADDGDVRFTATGDELRPKPSLEDEASTDPRNTDAGDDGVEIDLSESALADEASEATGPTPEQAEPAQVEDTEPDRSPSEDTSHMEADVPDGSDSDAASGAADDERPGDGSTGTGDLT</sequence>
<evidence type="ECO:0000313" key="2">
    <source>
        <dbReference type="EMBL" id="QCS42564.1"/>
    </source>
</evidence>
<evidence type="ECO:0000256" key="1">
    <source>
        <dbReference type="SAM" id="MobiDB-lite"/>
    </source>
</evidence>
<feature type="compositionally biased region" description="Polar residues" evidence="1">
    <location>
        <begin position="1"/>
        <end position="11"/>
    </location>
</feature>
<evidence type="ECO:0000313" key="3">
    <source>
        <dbReference type="Proteomes" id="UP000302218"/>
    </source>
</evidence>
<feature type="region of interest" description="Disordered" evidence="1">
    <location>
        <begin position="82"/>
        <end position="263"/>
    </location>
</feature>
<dbReference type="RefSeq" id="WP_138245048.1">
    <property type="nucleotide sequence ID" value="NZ_CP040330.1"/>
</dbReference>
<dbReference type="Proteomes" id="UP000302218">
    <property type="component" value="Chromosome"/>
</dbReference>
<dbReference type="GeneID" id="40265488"/>
<gene>
    <name evidence="2" type="ORF">FEJ81_09405</name>
</gene>